<comment type="caution">
    <text evidence="1">The sequence shown here is derived from an EMBL/GenBank/DDBJ whole genome shotgun (WGS) entry which is preliminary data.</text>
</comment>
<dbReference type="EMBL" id="MHOQ01000046">
    <property type="protein sequence ID" value="OGZ65323.1"/>
    <property type="molecule type" value="Genomic_DNA"/>
</dbReference>
<name>A0A1G2HSA1_9BACT</name>
<organism evidence="1 2">
    <name type="scientific">Candidatus Staskawiczbacteria bacterium RIFCSPHIGHO2_02_FULL_33_16</name>
    <dbReference type="NCBI Taxonomy" id="1802204"/>
    <lineage>
        <taxon>Bacteria</taxon>
        <taxon>Candidatus Staskawicziibacteriota</taxon>
    </lineage>
</organism>
<proteinExistence type="predicted"/>
<accession>A0A1G2HSA1</accession>
<protein>
    <submittedName>
        <fullName evidence="1">Uncharacterized protein</fullName>
    </submittedName>
</protein>
<evidence type="ECO:0000313" key="1">
    <source>
        <dbReference type="EMBL" id="OGZ65323.1"/>
    </source>
</evidence>
<dbReference type="Proteomes" id="UP000179183">
    <property type="component" value="Unassembled WGS sequence"/>
</dbReference>
<evidence type="ECO:0000313" key="2">
    <source>
        <dbReference type="Proteomes" id="UP000179183"/>
    </source>
</evidence>
<dbReference type="AlphaFoldDB" id="A0A1G2HSA1"/>
<gene>
    <name evidence="1" type="ORF">A3D34_01880</name>
</gene>
<sequence>MIIAVLAIIITAVIVFAKINSVDIASYLKFDKKMSNEAIVEKAMNYLNNSGLLEGQTASADSFSEESGMVKIKIKIGDNNFDGYATRDGKLFFAQAFEMDAAPVQ</sequence>
<reference evidence="1 2" key="1">
    <citation type="journal article" date="2016" name="Nat. Commun.">
        <title>Thousands of microbial genomes shed light on interconnected biogeochemical processes in an aquifer system.</title>
        <authorList>
            <person name="Anantharaman K."/>
            <person name="Brown C.T."/>
            <person name="Hug L.A."/>
            <person name="Sharon I."/>
            <person name="Castelle C.J."/>
            <person name="Probst A.J."/>
            <person name="Thomas B.C."/>
            <person name="Singh A."/>
            <person name="Wilkins M.J."/>
            <person name="Karaoz U."/>
            <person name="Brodie E.L."/>
            <person name="Williams K.H."/>
            <person name="Hubbard S.S."/>
            <person name="Banfield J.F."/>
        </authorList>
    </citation>
    <scope>NUCLEOTIDE SEQUENCE [LARGE SCALE GENOMIC DNA]</scope>
</reference>